<comment type="caution">
    <text evidence="2">The sequence shown here is derived from an EMBL/GenBank/DDBJ whole genome shotgun (WGS) entry which is preliminary data.</text>
</comment>
<reference evidence="2 3" key="1">
    <citation type="journal article" date="2015" name="Antonie Van Leeuwenhoek">
        <title>A phylogenomic and molecular marker based taxonomic framework for the order Xanthomonadales: proposal to transfer the families Algiphilaceae and Solimonadaceae to the order Nevskiales ord. nov. and to create a new family within the order Xanthomonadales, the family Rhodanobacteraceae fam. nov., containing the genus Rhodanobacter and its closest relatives.</title>
        <authorList>
            <person name="Naushad S."/>
            <person name="Adeolu M."/>
            <person name="Wong S."/>
            <person name="Sohail M."/>
            <person name="Schellhorn H.E."/>
            <person name="Gupta R.S."/>
        </authorList>
    </citation>
    <scope>NUCLEOTIDE SEQUENCE [LARGE SCALE GENOMIC DNA]</scope>
    <source>
        <strain evidence="2 3">DSM 16301</strain>
    </source>
</reference>
<proteinExistence type="predicted"/>
<evidence type="ECO:0000256" key="1">
    <source>
        <dbReference type="SAM" id="SignalP"/>
    </source>
</evidence>
<protein>
    <recommendedName>
        <fullName evidence="4">Chorismate lyase</fullName>
    </recommendedName>
</protein>
<feature type="chain" id="PRO_5002575779" description="Chorismate lyase" evidence="1">
    <location>
        <begin position="28"/>
        <end position="235"/>
    </location>
</feature>
<sequence>MRGVRRGAAWSCALGLGSSLLVAPLHAREPQAAPVWRDDATSRLEALALLQSLNAELLSHPSATLTLERWCAAHQLAPVAKIVAERVQGQDKPLPPEARGQLQISADEPVRYRRVQLACGEHVLSEADNWYVPSRLTDAMNRELDSTDTPFGKVVQALHFRRQTLSAQLLWSPLPEGWESKTTLPPASDASLVMPPHVLEHRALLFDQANRPFSLVVETYTSQVFAFAPPALPRP</sequence>
<dbReference type="InterPro" id="IPR028978">
    <property type="entry name" value="Chorismate_lyase_/UTRA_dom_sf"/>
</dbReference>
<evidence type="ECO:0000313" key="3">
    <source>
        <dbReference type="Proteomes" id="UP000035481"/>
    </source>
</evidence>
<evidence type="ECO:0008006" key="4">
    <source>
        <dbReference type="Google" id="ProtNLM"/>
    </source>
</evidence>
<feature type="signal peptide" evidence="1">
    <location>
        <begin position="1"/>
        <end position="27"/>
    </location>
</feature>
<dbReference type="OrthoDB" id="7862147at2"/>
<dbReference type="Gene3D" id="3.40.1410.10">
    <property type="entry name" value="Chorismate lyase-like"/>
    <property type="match status" value="1"/>
</dbReference>
<gene>
    <name evidence="2" type="ORF">Y882_14790</name>
</gene>
<dbReference type="RefSeq" id="WP_046972649.1">
    <property type="nucleotide sequence ID" value="NZ_JPLA01000042.1"/>
</dbReference>
<dbReference type="Proteomes" id="UP000035481">
    <property type="component" value="Unassembled WGS sequence"/>
</dbReference>
<dbReference type="PATRIC" id="fig|1440762.4.peg.2680"/>
<dbReference type="EMBL" id="JPLA01000042">
    <property type="protein sequence ID" value="KLD62724.1"/>
    <property type="molecule type" value="Genomic_DNA"/>
</dbReference>
<evidence type="ECO:0000313" key="2">
    <source>
        <dbReference type="EMBL" id="KLD62724.1"/>
    </source>
</evidence>
<organism evidence="2 3">
    <name type="scientific">Dyella japonica DSM 16301</name>
    <dbReference type="NCBI Taxonomy" id="1440762"/>
    <lineage>
        <taxon>Bacteria</taxon>
        <taxon>Pseudomonadati</taxon>
        <taxon>Pseudomonadota</taxon>
        <taxon>Gammaproteobacteria</taxon>
        <taxon>Lysobacterales</taxon>
        <taxon>Rhodanobacteraceae</taxon>
        <taxon>Dyella</taxon>
    </lineage>
</organism>
<name>A0A0G9H0L5_9GAMM</name>
<keyword evidence="1" id="KW-0732">Signal</keyword>
<dbReference type="AlphaFoldDB" id="A0A0G9H0L5"/>
<dbReference type="SUPFAM" id="SSF64288">
    <property type="entry name" value="Chorismate lyase-like"/>
    <property type="match status" value="1"/>
</dbReference>
<accession>A0A0G9H0L5</accession>
<dbReference type="STRING" id="1440762.Y882_14790"/>